<feature type="region of interest" description="Disordered" evidence="11">
    <location>
        <begin position="398"/>
        <end position="427"/>
    </location>
</feature>
<comment type="subcellular location">
    <subcellularLocation>
        <location evidence="2">Cytoplasm</location>
    </subcellularLocation>
    <subcellularLocation>
        <location evidence="1">Nucleus</location>
    </subcellularLocation>
</comment>
<keyword evidence="13" id="KW-0479">Metal-binding</keyword>
<evidence type="ECO:0000313" key="13">
    <source>
        <dbReference type="EMBL" id="KAG6372326.1"/>
    </source>
</evidence>
<evidence type="ECO:0000259" key="12">
    <source>
        <dbReference type="Pfam" id="PF10497"/>
    </source>
</evidence>
<dbReference type="GO" id="GO:0006355">
    <property type="term" value="P:regulation of DNA-templated transcription"/>
    <property type="evidence" value="ECO:0007669"/>
    <property type="project" value="InterPro"/>
</dbReference>
<feature type="region of interest" description="Disordered" evidence="11">
    <location>
        <begin position="614"/>
        <end position="634"/>
    </location>
</feature>
<feature type="compositionally biased region" description="Acidic residues" evidence="11">
    <location>
        <begin position="619"/>
        <end position="634"/>
    </location>
</feature>
<feature type="compositionally biased region" description="Polar residues" evidence="11">
    <location>
        <begin position="662"/>
        <end position="683"/>
    </location>
</feature>
<keyword evidence="7" id="KW-0805">Transcription regulation</keyword>
<feature type="compositionally biased region" description="Polar residues" evidence="11">
    <location>
        <begin position="400"/>
        <end position="411"/>
    </location>
</feature>
<evidence type="ECO:0000256" key="5">
    <source>
        <dbReference type="ARBA" id="ARBA00022553"/>
    </source>
</evidence>
<evidence type="ECO:0000256" key="4">
    <source>
        <dbReference type="ARBA" id="ARBA00022499"/>
    </source>
</evidence>
<dbReference type="InterPro" id="IPR018866">
    <property type="entry name" value="Znf-4CXXC_R1"/>
</dbReference>
<dbReference type="InterPro" id="IPR040221">
    <property type="entry name" value="CDCA7/CDA7L"/>
</dbReference>
<dbReference type="GO" id="GO:0005737">
    <property type="term" value="C:cytoplasm"/>
    <property type="evidence" value="ECO:0007669"/>
    <property type="project" value="UniProtKB-SubCell"/>
</dbReference>
<evidence type="ECO:0000256" key="8">
    <source>
        <dbReference type="ARBA" id="ARBA00023163"/>
    </source>
</evidence>
<evidence type="ECO:0000256" key="9">
    <source>
        <dbReference type="ARBA" id="ARBA00023242"/>
    </source>
</evidence>
<accession>A0A8I2YHU2</accession>
<keyword evidence="5" id="KW-0597">Phosphoprotein</keyword>
<dbReference type="GO" id="GO:0005634">
    <property type="term" value="C:nucleus"/>
    <property type="evidence" value="ECO:0007669"/>
    <property type="project" value="UniProtKB-SubCell"/>
</dbReference>
<keyword evidence="10" id="KW-0175">Coiled coil</keyword>
<feature type="compositionally biased region" description="Basic residues" evidence="11">
    <location>
        <begin position="263"/>
        <end position="272"/>
    </location>
</feature>
<evidence type="ECO:0000256" key="3">
    <source>
        <dbReference type="ARBA" id="ARBA00022490"/>
    </source>
</evidence>
<evidence type="ECO:0000256" key="10">
    <source>
        <dbReference type="SAM" id="Coils"/>
    </source>
</evidence>
<dbReference type="Pfam" id="PF10497">
    <property type="entry name" value="zf-4CXXC_R1"/>
    <property type="match status" value="1"/>
</dbReference>
<dbReference type="GO" id="GO:0008270">
    <property type="term" value="F:zinc ion binding"/>
    <property type="evidence" value="ECO:0007669"/>
    <property type="project" value="UniProtKB-KW"/>
</dbReference>
<evidence type="ECO:0000256" key="11">
    <source>
        <dbReference type="SAM" id="MobiDB-lite"/>
    </source>
</evidence>
<keyword evidence="3" id="KW-0963">Cytoplasm</keyword>
<keyword evidence="8" id="KW-0804">Transcription</keyword>
<keyword evidence="13" id="KW-0863">Zinc-finger</keyword>
<evidence type="ECO:0000256" key="2">
    <source>
        <dbReference type="ARBA" id="ARBA00004496"/>
    </source>
</evidence>
<dbReference type="PANTHER" id="PTHR31169:SF8">
    <property type="entry name" value="ZINC-FINGER DOMAIN OF MONOAMINE-OXIDASE A REPRESSOR R1 PROTEIN"/>
    <property type="match status" value="1"/>
</dbReference>
<feature type="region of interest" description="Disordered" evidence="11">
    <location>
        <begin position="661"/>
        <end position="714"/>
    </location>
</feature>
<evidence type="ECO:0000313" key="14">
    <source>
        <dbReference type="Proteomes" id="UP000683000"/>
    </source>
</evidence>
<dbReference type="OrthoDB" id="298344at2759"/>
<dbReference type="EMBL" id="JAGFBS010000028">
    <property type="protein sequence ID" value="KAG6372326.1"/>
    <property type="molecule type" value="Genomic_DNA"/>
</dbReference>
<gene>
    <name evidence="13" type="ORF">JVT61DRAFT_7766</name>
</gene>
<dbReference type="AlphaFoldDB" id="A0A8I2YHU2"/>
<keyword evidence="14" id="KW-1185">Reference proteome</keyword>
<keyword evidence="9" id="KW-0539">Nucleus</keyword>
<feature type="compositionally biased region" description="Acidic residues" evidence="11">
    <location>
        <begin position="684"/>
        <end position="707"/>
    </location>
</feature>
<keyword evidence="6" id="KW-0832">Ubl conjugation</keyword>
<feature type="coiled-coil region" evidence="10">
    <location>
        <begin position="469"/>
        <end position="507"/>
    </location>
</feature>
<proteinExistence type="predicted"/>
<dbReference type="PANTHER" id="PTHR31169">
    <property type="entry name" value="OS05G0300700 PROTEIN"/>
    <property type="match status" value="1"/>
</dbReference>
<reference evidence="13" key="1">
    <citation type="submission" date="2021-03" db="EMBL/GenBank/DDBJ databases">
        <title>Evolutionary innovations through gain and loss of genes in the ectomycorrhizal Boletales.</title>
        <authorList>
            <person name="Wu G."/>
            <person name="Miyauchi S."/>
            <person name="Morin E."/>
            <person name="Yang Z.-L."/>
            <person name="Xu J."/>
            <person name="Martin F.M."/>
        </authorList>
    </citation>
    <scope>NUCLEOTIDE SEQUENCE</scope>
    <source>
        <strain evidence="13">BR01</strain>
    </source>
</reference>
<feature type="compositionally biased region" description="Low complexity" evidence="11">
    <location>
        <begin position="40"/>
        <end position="51"/>
    </location>
</feature>
<feature type="region of interest" description="Disordered" evidence="11">
    <location>
        <begin position="237"/>
        <end position="272"/>
    </location>
</feature>
<organism evidence="13 14">
    <name type="scientific">Boletus reticuloceps</name>
    <dbReference type="NCBI Taxonomy" id="495285"/>
    <lineage>
        <taxon>Eukaryota</taxon>
        <taxon>Fungi</taxon>
        <taxon>Dikarya</taxon>
        <taxon>Basidiomycota</taxon>
        <taxon>Agaricomycotina</taxon>
        <taxon>Agaricomycetes</taxon>
        <taxon>Agaricomycetidae</taxon>
        <taxon>Boletales</taxon>
        <taxon>Boletineae</taxon>
        <taxon>Boletaceae</taxon>
        <taxon>Boletoideae</taxon>
        <taxon>Boletus</taxon>
    </lineage>
</organism>
<keyword evidence="4" id="KW-1017">Isopeptide bond</keyword>
<evidence type="ECO:0000256" key="6">
    <source>
        <dbReference type="ARBA" id="ARBA00022843"/>
    </source>
</evidence>
<evidence type="ECO:0000256" key="1">
    <source>
        <dbReference type="ARBA" id="ARBA00004123"/>
    </source>
</evidence>
<feature type="domain" description="Zinc-finger" evidence="12">
    <location>
        <begin position="102"/>
        <end position="209"/>
    </location>
</feature>
<comment type="caution">
    <text evidence="13">The sequence shown here is derived from an EMBL/GenBank/DDBJ whole genome shotgun (WGS) entry which is preliminary data.</text>
</comment>
<dbReference type="Proteomes" id="UP000683000">
    <property type="component" value="Unassembled WGS sequence"/>
</dbReference>
<protein>
    <submittedName>
        <fullName evidence="13">Zinc-finger domain of monoamine-oxidase A repressor R1-domain-containing protein</fullName>
    </submittedName>
</protein>
<evidence type="ECO:0000256" key="7">
    <source>
        <dbReference type="ARBA" id="ARBA00023015"/>
    </source>
</evidence>
<name>A0A8I2YHU2_9AGAM</name>
<feature type="region of interest" description="Disordered" evidence="11">
    <location>
        <begin position="1"/>
        <end position="83"/>
    </location>
</feature>
<keyword evidence="13" id="KW-0862">Zinc</keyword>
<sequence length="749" mass="83195">MGGTAPRKTLSRVFVELPSSRTPLKHLPHVSSAGHKENALSRASASQMSSSTPLEHTHNKRKLDADAPVADLPPSKKPKQSNDAISLPVANAADEYPNGFVYCHQCNKKRDATISVRCTAKDRKGRRCNAKYCKPCLKNRYGLVLEDILADGETGRANHVHGVGYHFRCPRCDDVCNCVACRKAKGLKPTGNLTNAARQSGLTSAADVLRQDPKAAGPMANKPGDKKTKQQAIHEAVSKRNDKSFSAPVKGGARQATQPKAKPVPKAKVKAPSKPKLLAKPVWTSVCTALSRTEAEERINIREFALRFSPVLDLSRSHLDELDEIKLSRTRNLEDDDEDLIPWVSEACVKSLLLGLLNMIDAKGNREKHLKTTVTSIRESGAHLNKIWAALATLRDRQENASTSSRPNSTGFPLSFPDPLPPPESVSIIRTRSGANQSNTGSINVLRTAQLVPVISALVNAAVDSEAVRQELDAGVQESKERVKEARESHRIENERFEREKEREKGKRLDKSRTEYHKRIVTAIDDALKVASYASIPRISSLGRDIEGRIYWALTPGMNEREDALDLLRSYSQGRTHKSRPRRKPLVPSEEDRSALRKWSWFVAVWGKRPPTVERTLVEDEDDSEDEDDGDDEEEQWWGFCEPEEIMKLASWVHFKAGLEGTSEQTSRQSVSASSGSHTQSPDSDVDMEDLTDDESSDDELEDDDMEASITPTKGEIVTLVKELGQYASLLGGRIRRDEEIEDTRPVRR</sequence>